<sequence length="105" mass="12212">MKWKLTPANLEIFKFAIYVSFPIGIMLYVGSDTHRRLNITNFWPDPARLNYPPKDPVEIKAEIERMRQARLAKRERLEEKARMLGYDPSAEAQAQASESSETQQD</sequence>
<evidence type="ECO:0000313" key="11">
    <source>
        <dbReference type="EMBL" id="CDP38910.1"/>
    </source>
</evidence>
<gene>
    <name evidence="11" type="ORF">GNLVRS02_ARAD1D45430g</name>
</gene>
<keyword evidence="7 10" id="KW-0472">Membrane</keyword>
<evidence type="ECO:0000256" key="4">
    <source>
        <dbReference type="ARBA" id="ARBA00022946"/>
    </source>
</evidence>
<accession>A0A060TCS7</accession>
<name>A0A060TCS7_BLAAD</name>
<dbReference type="PhylomeDB" id="A0A060TCS7"/>
<dbReference type="InterPro" id="IPR018625">
    <property type="entry name" value="Pet100"/>
</dbReference>
<evidence type="ECO:0000256" key="8">
    <source>
        <dbReference type="ARBA" id="ARBA00038077"/>
    </source>
</evidence>
<evidence type="ECO:0000256" key="2">
    <source>
        <dbReference type="ARBA" id="ARBA00004325"/>
    </source>
</evidence>
<dbReference type="PANTHER" id="PTHR33968:SF1">
    <property type="entry name" value="PROTEIN PET100 HOMOLOG, MITOCHONDRIAL"/>
    <property type="match status" value="1"/>
</dbReference>
<comment type="subcellular location">
    <subcellularLocation>
        <location evidence="1">Membrane</location>
        <topology evidence="1">Single-pass membrane protein</topology>
    </subcellularLocation>
    <subcellularLocation>
        <location evidence="2">Mitochondrion membrane</location>
    </subcellularLocation>
</comment>
<organism evidence="11">
    <name type="scientific">Blastobotrys adeninivorans</name>
    <name type="common">Yeast</name>
    <name type="synonym">Arxula adeninivorans</name>
    <dbReference type="NCBI Taxonomy" id="409370"/>
    <lineage>
        <taxon>Eukaryota</taxon>
        <taxon>Fungi</taxon>
        <taxon>Dikarya</taxon>
        <taxon>Ascomycota</taxon>
        <taxon>Saccharomycotina</taxon>
        <taxon>Dipodascomycetes</taxon>
        <taxon>Dipodascales</taxon>
        <taxon>Trichomonascaceae</taxon>
        <taxon>Blastobotrys</taxon>
    </lineage>
</organism>
<evidence type="ECO:0000256" key="9">
    <source>
        <dbReference type="SAM" id="MobiDB-lite"/>
    </source>
</evidence>
<protein>
    <submittedName>
        <fullName evidence="11">ARAD1D45430p</fullName>
    </submittedName>
</protein>
<feature type="compositionally biased region" description="Low complexity" evidence="9">
    <location>
        <begin position="89"/>
        <end position="105"/>
    </location>
</feature>
<evidence type="ECO:0000256" key="3">
    <source>
        <dbReference type="ARBA" id="ARBA00022692"/>
    </source>
</evidence>
<feature type="region of interest" description="Disordered" evidence="9">
    <location>
        <begin position="82"/>
        <end position="105"/>
    </location>
</feature>
<keyword evidence="6" id="KW-0496">Mitochondrion</keyword>
<evidence type="ECO:0000256" key="5">
    <source>
        <dbReference type="ARBA" id="ARBA00022989"/>
    </source>
</evidence>
<evidence type="ECO:0000256" key="10">
    <source>
        <dbReference type="SAM" id="Phobius"/>
    </source>
</evidence>
<reference evidence="11" key="2">
    <citation type="submission" date="2014-06" db="EMBL/GenBank/DDBJ databases">
        <title>The complete genome of Blastobotrys (Arxula) adeninivorans LS3 - a yeast of biotechnological interest.</title>
        <authorList>
            <person name="Kunze G."/>
            <person name="Gaillardin C."/>
            <person name="Czernicka M."/>
            <person name="Durrens P."/>
            <person name="Martin T."/>
            <person name="Boer E."/>
            <person name="Gabaldon T."/>
            <person name="Cruz J."/>
            <person name="Talla E."/>
            <person name="Marck C."/>
            <person name="Goffeau A."/>
            <person name="Barbe V."/>
            <person name="Baret P."/>
            <person name="Baronian K."/>
            <person name="Beier S."/>
            <person name="Bleykasten C."/>
            <person name="Bode R."/>
            <person name="Casaregola S."/>
            <person name="Despons L."/>
            <person name="Fairhead C."/>
            <person name="Giersberg M."/>
            <person name="Gierski P."/>
            <person name="Hahnel U."/>
            <person name="Hartmann A."/>
            <person name="Jankowska D."/>
            <person name="Jubin C."/>
            <person name="Jung P."/>
            <person name="Lafontaine I."/>
            <person name="Leh-Louis V."/>
            <person name="Lemaire M."/>
            <person name="Marcet-Houben M."/>
            <person name="Mascher M."/>
            <person name="Morel G."/>
            <person name="Richard G.-F."/>
            <person name="Riechen J."/>
            <person name="Sacerdot C."/>
            <person name="Sarkar A."/>
            <person name="Savel G."/>
            <person name="Schacherer J."/>
            <person name="Sherman D."/>
            <person name="Straub M.-L."/>
            <person name="Stein N."/>
            <person name="Thierry A."/>
            <person name="Trautwein-Schult A."/>
            <person name="Westhof E."/>
            <person name="Worch S."/>
            <person name="Dujon B."/>
            <person name="Souciet J.-L."/>
            <person name="Wincker P."/>
            <person name="Scholz U."/>
            <person name="Neuveglise N."/>
        </authorList>
    </citation>
    <scope>NUCLEOTIDE SEQUENCE</scope>
    <source>
        <strain evidence="11">LS3</strain>
    </source>
</reference>
<dbReference type="AlphaFoldDB" id="A0A060TCS7"/>
<proteinExistence type="inferred from homology"/>
<evidence type="ECO:0000256" key="1">
    <source>
        <dbReference type="ARBA" id="ARBA00004167"/>
    </source>
</evidence>
<evidence type="ECO:0000256" key="7">
    <source>
        <dbReference type="ARBA" id="ARBA00023136"/>
    </source>
</evidence>
<comment type="similarity">
    <text evidence="8">Belongs to the PET100 family.</text>
</comment>
<dbReference type="GO" id="GO:0051082">
    <property type="term" value="F:unfolded protein binding"/>
    <property type="evidence" value="ECO:0007669"/>
    <property type="project" value="TreeGrafter"/>
</dbReference>
<keyword evidence="5 10" id="KW-1133">Transmembrane helix</keyword>
<dbReference type="GO" id="GO:0005743">
    <property type="term" value="C:mitochondrial inner membrane"/>
    <property type="evidence" value="ECO:0007669"/>
    <property type="project" value="TreeGrafter"/>
</dbReference>
<feature type="transmembrane region" description="Helical" evidence="10">
    <location>
        <begin position="12"/>
        <end position="30"/>
    </location>
</feature>
<dbReference type="GO" id="GO:0033617">
    <property type="term" value="P:mitochondrial respiratory chain complex IV assembly"/>
    <property type="evidence" value="ECO:0007669"/>
    <property type="project" value="InterPro"/>
</dbReference>
<dbReference type="PANTHER" id="PTHR33968">
    <property type="entry name" value="PROTEIN PET100 HOMOLOG, MITOCHONDRIAL"/>
    <property type="match status" value="1"/>
</dbReference>
<keyword evidence="3 10" id="KW-0812">Transmembrane</keyword>
<dbReference type="Pfam" id="PF09803">
    <property type="entry name" value="Pet100"/>
    <property type="match status" value="1"/>
</dbReference>
<reference evidence="11" key="1">
    <citation type="submission" date="2014-02" db="EMBL/GenBank/DDBJ databases">
        <authorList>
            <person name="Genoscope - CEA"/>
        </authorList>
    </citation>
    <scope>NUCLEOTIDE SEQUENCE</scope>
    <source>
        <strain evidence="11">LS3</strain>
    </source>
</reference>
<keyword evidence="4" id="KW-0809">Transit peptide</keyword>
<evidence type="ECO:0000256" key="6">
    <source>
        <dbReference type="ARBA" id="ARBA00023128"/>
    </source>
</evidence>
<dbReference type="EMBL" id="HG937694">
    <property type="protein sequence ID" value="CDP38910.1"/>
    <property type="molecule type" value="Genomic_DNA"/>
</dbReference>